<dbReference type="Proteomes" id="UP001056855">
    <property type="component" value="Plasmid unnamed2"/>
</dbReference>
<sequence length="76" mass="8003">MSTPYNITGILPDETLGELPPGTSGLISGPAMIGKREMAIQLLAAGHEEDDGILRVTTNVNILPALKREGSRALGY</sequence>
<organism evidence="1 2">
    <name type="scientific">Natronosalvus rutilus</name>
    <dbReference type="NCBI Taxonomy" id="2953753"/>
    <lineage>
        <taxon>Archaea</taxon>
        <taxon>Methanobacteriati</taxon>
        <taxon>Methanobacteriota</taxon>
        <taxon>Stenosarchaea group</taxon>
        <taxon>Halobacteria</taxon>
        <taxon>Halobacteriales</taxon>
        <taxon>Natrialbaceae</taxon>
        <taxon>Natronosalvus</taxon>
    </lineage>
</organism>
<dbReference type="GeneID" id="73292404"/>
<proteinExistence type="predicted"/>
<dbReference type="KEGG" id="sawl:NGM29_20120"/>
<dbReference type="EMBL" id="CP100357">
    <property type="protein sequence ID" value="UTF55911.1"/>
    <property type="molecule type" value="Genomic_DNA"/>
</dbReference>
<evidence type="ECO:0008006" key="3">
    <source>
        <dbReference type="Google" id="ProtNLM"/>
    </source>
</evidence>
<accession>A0A9E7NEK5</accession>
<dbReference type="RefSeq" id="WP_254161415.1">
    <property type="nucleotide sequence ID" value="NZ_CP100357.1"/>
</dbReference>
<reference evidence="1" key="1">
    <citation type="submission" date="2022-06" db="EMBL/GenBank/DDBJ databases">
        <title>Diverse halophilic archaea isolated from saline environments.</title>
        <authorList>
            <person name="Cui H.-L."/>
        </authorList>
    </citation>
    <scope>NUCLEOTIDE SEQUENCE</scope>
    <source>
        <strain evidence="1">WLHS1</strain>
        <plasmid evidence="1">unnamed2</plasmid>
    </source>
</reference>
<geneLocation type="plasmid" evidence="1 2">
    <name>unnamed2</name>
</geneLocation>
<evidence type="ECO:0000313" key="1">
    <source>
        <dbReference type="EMBL" id="UTF55911.1"/>
    </source>
</evidence>
<name>A0A9E7NEK5_9EURY</name>
<evidence type="ECO:0000313" key="2">
    <source>
        <dbReference type="Proteomes" id="UP001056855"/>
    </source>
</evidence>
<keyword evidence="1" id="KW-0614">Plasmid</keyword>
<keyword evidence="2" id="KW-1185">Reference proteome</keyword>
<dbReference type="AlphaFoldDB" id="A0A9E7NEK5"/>
<protein>
    <recommendedName>
        <fullName evidence="3">Recombinase RecA</fullName>
    </recommendedName>
</protein>
<gene>
    <name evidence="1" type="ORF">NGM29_20120</name>
</gene>